<dbReference type="Gene3D" id="1.10.10.60">
    <property type="entry name" value="Homeodomain-like"/>
    <property type="match status" value="1"/>
</dbReference>
<dbReference type="PANTHER" id="PTHR23234:SF10">
    <property type="entry name" value="RIKEN CDNA 6720489N17 GENE-RELATED"/>
    <property type="match status" value="1"/>
</dbReference>
<keyword evidence="9" id="KW-0238">DNA-binding</keyword>
<feature type="domain" description="C2H2-type" evidence="13">
    <location>
        <begin position="334"/>
        <end position="361"/>
    </location>
</feature>
<keyword evidence="7" id="KW-0862">Zinc</keyword>
<dbReference type="SMART" id="SM00355">
    <property type="entry name" value="ZnF_C2H2"/>
    <property type="match status" value="8"/>
</dbReference>
<evidence type="ECO:0000256" key="12">
    <source>
        <dbReference type="PROSITE-ProRule" id="PRU00042"/>
    </source>
</evidence>
<protein>
    <submittedName>
        <fullName evidence="15">Uncharacterized protein</fullName>
    </submittedName>
</protein>
<comment type="function">
    <text evidence="1">May be involved in transcriptional regulation.</text>
</comment>
<dbReference type="AlphaFoldDB" id="A0AAD9JEI9"/>
<feature type="domain" description="C2H2-type" evidence="13">
    <location>
        <begin position="390"/>
        <end position="417"/>
    </location>
</feature>
<dbReference type="PROSITE" id="PS50157">
    <property type="entry name" value="ZINC_FINGER_C2H2_2"/>
    <property type="match status" value="8"/>
</dbReference>
<keyword evidence="16" id="KW-1185">Reference proteome</keyword>
<evidence type="ECO:0000259" key="14">
    <source>
        <dbReference type="PROSITE" id="PS51253"/>
    </source>
</evidence>
<feature type="domain" description="C2H2-type" evidence="13">
    <location>
        <begin position="305"/>
        <end position="333"/>
    </location>
</feature>
<evidence type="ECO:0000256" key="2">
    <source>
        <dbReference type="ARBA" id="ARBA00004123"/>
    </source>
</evidence>
<evidence type="ECO:0000256" key="5">
    <source>
        <dbReference type="ARBA" id="ARBA00022737"/>
    </source>
</evidence>
<dbReference type="FunFam" id="3.30.160.60:FF:001954">
    <property type="entry name" value="Zinc finger protein 787"/>
    <property type="match status" value="1"/>
</dbReference>
<dbReference type="InterPro" id="IPR013087">
    <property type="entry name" value="Znf_C2H2_type"/>
</dbReference>
<evidence type="ECO:0000256" key="8">
    <source>
        <dbReference type="ARBA" id="ARBA00023015"/>
    </source>
</evidence>
<feature type="domain" description="C2H2-type" evidence="13">
    <location>
        <begin position="446"/>
        <end position="473"/>
    </location>
</feature>
<evidence type="ECO:0000313" key="16">
    <source>
        <dbReference type="Proteomes" id="UP001208570"/>
    </source>
</evidence>
<dbReference type="GO" id="GO:0003677">
    <property type="term" value="F:DNA binding"/>
    <property type="evidence" value="ECO:0007669"/>
    <property type="project" value="UniProtKB-KW"/>
</dbReference>
<name>A0AAD9JEI9_9ANNE</name>
<evidence type="ECO:0000256" key="4">
    <source>
        <dbReference type="ARBA" id="ARBA00022723"/>
    </source>
</evidence>
<evidence type="ECO:0000313" key="15">
    <source>
        <dbReference type="EMBL" id="KAK2151454.1"/>
    </source>
</evidence>
<dbReference type="PROSITE" id="PS51253">
    <property type="entry name" value="HTH_CENPB"/>
    <property type="match status" value="1"/>
</dbReference>
<evidence type="ECO:0000256" key="7">
    <source>
        <dbReference type="ARBA" id="ARBA00022833"/>
    </source>
</evidence>
<dbReference type="InterPro" id="IPR009057">
    <property type="entry name" value="Homeodomain-like_sf"/>
</dbReference>
<feature type="domain" description="C2H2-type" evidence="13">
    <location>
        <begin position="362"/>
        <end position="389"/>
    </location>
</feature>
<organism evidence="15 16">
    <name type="scientific">Paralvinella palmiformis</name>
    <dbReference type="NCBI Taxonomy" id="53620"/>
    <lineage>
        <taxon>Eukaryota</taxon>
        <taxon>Metazoa</taxon>
        <taxon>Spiralia</taxon>
        <taxon>Lophotrochozoa</taxon>
        <taxon>Annelida</taxon>
        <taxon>Polychaeta</taxon>
        <taxon>Sedentaria</taxon>
        <taxon>Canalipalpata</taxon>
        <taxon>Terebellida</taxon>
        <taxon>Terebelliformia</taxon>
        <taxon>Alvinellidae</taxon>
        <taxon>Paralvinella</taxon>
    </lineage>
</organism>
<dbReference type="FunFam" id="3.30.160.60:FF:000275">
    <property type="entry name" value="zinc finger protein 90 homolog"/>
    <property type="match status" value="1"/>
</dbReference>
<dbReference type="GO" id="GO:0005634">
    <property type="term" value="C:nucleus"/>
    <property type="evidence" value="ECO:0007669"/>
    <property type="project" value="UniProtKB-SubCell"/>
</dbReference>
<evidence type="ECO:0000259" key="13">
    <source>
        <dbReference type="PROSITE" id="PS50157"/>
    </source>
</evidence>
<dbReference type="GO" id="GO:0008270">
    <property type="term" value="F:zinc ion binding"/>
    <property type="evidence" value="ECO:0007669"/>
    <property type="project" value="UniProtKB-KW"/>
</dbReference>
<keyword evidence="10" id="KW-0804">Transcription</keyword>
<reference evidence="15" key="1">
    <citation type="journal article" date="2023" name="Mol. Biol. Evol.">
        <title>Third-Generation Sequencing Reveals the Adaptive Role of the Epigenome in Three Deep-Sea Polychaetes.</title>
        <authorList>
            <person name="Perez M."/>
            <person name="Aroh O."/>
            <person name="Sun Y."/>
            <person name="Lan Y."/>
            <person name="Juniper S.K."/>
            <person name="Young C.R."/>
            <person name="Angers B."/>
            <person name="Qian P.Y."/>
        </authorList>
    </citation>
    <scope>NUCLEOTIDE SEQUENCE</scope>
    <source>
        <strain evidence="15">P08H-3</strain>
    </source>
</reference>
<keyword evidence="8" id="KW-0805">Transcription regulation</keyword>
<dbReference type="InterPro" id="IPR006600">
    <property type="entry name" value="HTH_CenpB_DNA-bd_dom"/>
</dbReference>
<dbReference type="PROSITE" id="PS00028">
    <property type="entry name" value="ZINC_FINGER_C2H2_1"/>
    <property type="match status" value="8"/>
</dbReference>
<keyword evidence="11" id="KW-0539">Nucleus</keyword>
<dbReference type="Pfam" id="PF00096">
    <property type="entry name" value="zf-C2H2"/>
    <property type="match status" value="4"/>
</dbReference>
<dbReference type="Gene3D" id="3.30.160.60">
    <property type="entry name" value="Classic Zinc Finger"/>
    <property type="match status" value="7"/>
</dbReference>
<evidence type="ECO:0000256" key="10">
    <source>
        <dbReference type="ARBA" id="ARBA00023163"/>
    </source>
</evidence>
<evidence type="ECO:0000256" key="6">
    <source>
        <dbReference type="ARBA" id="ARBA00022771"/>
    </source>
</evidence>
<keyword evidence="5" id="KW-0677">Repeat</keyword>
<dbReference type="FunFam" id="3.30.160.60:FF:000097">
    <property type="entry name" value="Zinc finger protein"/>
    <property type="match status" value="1"/>
</dbReference>
<keyword evidence="6 12" id="KW-0863">Zinc-finger</keyword>
<dbReference type="PANTHER" id="PTHR23234">
    <property type="entry name" value="ZNF44 PROTEIN"/>
    <property type="match status" value="1"/>
</dbReference>
<evidence type="ECO:0000256" key="11">
    <source>
        <dbReference type="ARBA" id="ARBA00023242"/>
    </source>
</evidence>
<accession>A0AAD9JEI9</accession>
<dbReference type="FunFam" id="3.30.160.60:FF:000624">
    <property type="entry name" value="zinc finger protein 697"/>
    <property type="match status" value="1"/>
</dbReference>
<keyword evidence="4" id="KW-0479">Metal-binding</keyword>
<dbReference type="Pfam" id="PF13912">
    <property type="entry name" value="zf-C2H2_6"/>
    <property type="match status" value="2"/>
</dbReference>
<feature type="domain" description="HTH CENPB-type" evidence="14">
    <location>
        <begin position="23"/>
        <end position="94"/>
    </location>
</feature>
<dbReference type="Pfam" id="PF03221">
    <property type="entry name" value="HTH_Tnp_Tc5"/>
    <property type="match status" value="1"/>
</dbReference>
<evidence type="ECO:0000256" key="9">
    <source>
        <dbReference type="ARBA" id="ARBA00023125"/>
    </source>
</evidence>
<dbReference type="SMART" id="SM00674">
    <property type="entry name" value="CENPB"/>
    <property type="match status" value="1"/>
</dbReference>
<feature type="domain" description="C2H2-type" evidence="13">
    <location>
        <begin position="474"/>
        <end position="501"/>
    </location>
</feature>
<dbReference type="FunFam" id="3.30.160.60:FF:000005">
    <property type="entry name" value="Zinc finger protein 14 homolog"/>
    <property type="match status" value="1"/>
</dbReference>
<comment type="similarity">
    <text evidence="3">Belongs to the krueppel C2H2-type zinc-finger protein family.</text>
</comment>
<dbReference type="SUPFAM" id="SSF57667">
    <property type="entry name" value="beta-beta-alpha zinc fingers"/>
    <property type="match status" value="5"/>
</dbReference>
<dbReference type="InterPro" id="IPR036236">
    <property type="entry name" value="Znf_C2H2_sf"/>
</dbReference>
<comment type="caution">
    <text evidence="15">The sequence shown here is derived from an EMBL/GenBank/DDBJ whole genome shotgun (WGS) entry which is preliminary data.</text>
</comment>
<evidence type="ECO:0000256" key="1">
    <source>
        <dbReference type="ARBA" id="ARBA00003767"/>
    </source>
</evidence>
<dbReference type="FunFam" id="3.30.160.60:FF:000358">
    <property type="entry name" value="zinc finger protein 24"/>
    <property type="match status" value="1"/>
</dbReference>
<gene>
    <name evidence="15" type="ORF">LSH36_362g01004</name>
</gene>
<evidence type="ECO:0000256" key="3">
    <source>
        <dbReference type="ARBA" id="ARBA00006991"/>
    </source>
</evidence>
<proteinExistence type="inferred from homology"/>
<comment type="subcellular location">
    <subcellularLocation>
        <location evidence="2">Nucleus</location>
    </subcellularLocation>
</comment>
<feature type="domain" description="C2H2-type" evidence="13">
    <location>
        <begin position="502"/>
        <end position="526"/>
    </location>
</feature>
<dbReference type="FunFam" id="3.30.160.60:FF:000557">
    <property type="entry name" value="zinc finger and SCAN domain-containing protein 29"/>
    <property type="match status" value="1"/>
</dbReference>
<dbReference type="InterPro" id="IPR050758">
    <property type="entry name" value="Znf_C2H2-type"/>
</dbReference>
<dbReference type="Proteomes" id="UP001208570">
    <property type="component" value="Unassembled WGS sequence"/>
</dbReference>
<dbReference type="EMBL" id="JAODUP010000362">
    <property type="protein sequence ID" value="KAK2151454.1"/>
    <property type="molecule type" value="Genomic_DNA"/>
</dbReference>
<feature type="domain" description="C2H2-type" evidence="13">
    <location>
        <begin position="418"/>
        <end position="445"/>
    </location>
</feature>
<dbReference type="SUPFAM" id="SSF46689">
    <property type="entry name" value="Homeodomain-like"/>
    <property type="match status" value="1"/>
</dbReference>
<sequence>MTTIREIIQQKDRWLSVSEQFEDIKRITGSRHQDIEEALFKLFLEARGKNEPISDEWLLKNAREIGQQMKVLEFRYSKGWLSRFKKRYLIAKSAASEPSTLVQLSAVDMQKPRCVVKKKLKPFWSVLEISADTQADNAGKCGIALKEAKEGLIKVIAFVSGLAVRDQYLDMLVELLNYLNTSCNSSEHLDITDAEIKREDMADVRLPNGVNTDLGDGNKLLFDTSELVEVKKENICDDGDIQCVDDFVNQTKDGVFDVANCLVDEQLLTSDQQVERTVKTEQTNGMINEICRDVSAKPSDKCLDYGCYICGSTFPSHRRRIKHMASVHDCDKPFKCSTCGKTFAKRCVLMIHSRIHTGEKPYLCTVCGKRVSAPSGLVIHMRSHSDDKPYTCVQCNKSFKCATRLAEHRRIHNGEKPFKCSTCNKAFRWSVGLTLHKRQHTGERPFKCIVCGKSYAKSSAYKVHMRKHTGEKPYTCPHCSKGFVQKSVLNTHMRIHTGEKPFICAVCGKKFTQSGSLYNHGRMHKK</sequence>